<proteinExistence type="evidence at transcript level"/>
<evidence type="ECO:0000313" key="1">
    <source>
        <dbReference type="EMBL" id="ABK93693.1"/>
    </source>
</evidence>
<sequence>MEVYPFSGELILKAISFFQMMFRLCRKAVGNLLRHSLKDASLQLLEV</sequence>
<dbReference type="ExpressionAtlas" id="A9PBE0">
    <property type="expression patterns" value="baseline and differential"/>
</dbReference>
<dbReference type="EMBL" id="EF145543">
    <property type="protein sequence ID" value="ABK93693.1"/>
    <property type="molecule type" value="mRNA"/>
</dbReference>
<reference evidence="1" key="1">
    <citation type="journal article" date="2008" name="BMC Genomics">
        <title>Analysis of 4,664 high-quality sequence-finished poplar full-length cDNA clones and their utility for the discovery of genes responding to insect feeding.</title>
        <authorList>
            <person name="Ralph S.G."/>
            <person name="Chun H.J."/>
            <person name="Cooper D."/>
            <person name="Kirkpatrick R."/>
            <person name="Kolosova N."/>
            <person name="Gunter L."/>
            <person name="Tuskan G.A."/>
            <person name="Douglas C.J."/>
            <person name="Holt R.A."/>
            <person name="Jones S.J."/>
            <person name="Marra M.A."/>
            <person name="Bohlmann J."/>
        </authorList>
    </citation>
    <scope>NUCLEOTIDE SEQUENCE</scope>
    <source>
        <tissue evidence="1">Phloem and cambium</tissue>
    </source>
</reference>
<dbReference type="AlphaFoldDB" id="A9PBE0"/>
<protein>
    <submittedName>
        <fullName evidence="1">Uncharacterized protein</fullName>
    </submittedName>
</protein>
<accession>A9PBE0</accession>
<organism evidence="1">
    <name type="scientific">Populus trichocarpa</name>
    <name type="common">Western balsam poplar</name>
    <name type="synonym">Populus balsamifera subsp. trichocarpa</name>
    <dbReference type="NCBI Taxonomy" id="3694"/>
    <lineage>
        <taxon>Eukaryota</taxon>
        <taxon>Viridiplantae</taxon>
        <taxon>Streptophyta</taxon>
        <taxon>Embryophyta</taxon>
        <taxon>Tracheophyta</taxon>
        <taxon>Spermatophyta</taxon>
        <taxon>Magnoliopsida</taxon>
        <taxon>eudicotyledons</taxon>
        <taxon>Gunneridae</taxon>
        <taxon>Pentapetalae</taxon>
        <taxon>rosids</taxon>
        <taxon>fabids</taxon>
        <taxon>Malpighiales</taxon>
        <taxon>Salicaceae</taxon>
        <taxon>Saliceae</taxon>
        <taxon>Populus</taxon>
    </lineage>
</organism>
<name>A9PBE0_POPTR</name>